<evidence type="ECO:0000313" key="1">
    <source>
        <dbReference type="EMBL" id="MCQ4770347.1"/>
    </source>
</evidence>
<proteinExistence type="predicted"/>
<dbReference type="RefSeq" id="WP_256303837.1">
    <property type="nucleotide sequence ID" value="NZ_JANFYS010000013.1"/>
</dbReference>
<sequence>MKSPPSKEWYFKIAEIHVESKREKEKRGILREKLYWTIRKLSILSLFYDYFVFFDTRPYLADQLFIRHKVRVWFDREYAKEDSPYLAIFCHVRKKDVPKFLAALEDLKKSMIICGHSHYEEVISSYMDKMEKMRGALHSNENDADQETEQKRTA</sequence>
<dbReference type="Proteomes" id="UP001204562">
    <property type="component" value="Unassembled WGS sequence"/>
</dbReference>
<comment type="caution">
    <text evidence="1">The sequence shown here is derived from an EMBL/GenBank/DDBJ whole genome shotgun (WGS) entry which is preliminary data.</text>
</comment>
<organism evidence="1 2">
    <name type="scientific">Intestinimonas massiliensis</name>
    <name type="common">ex Afouda et al. 2020</name>
    <dbReference type="NCBI Taxonomy" id="1673721"/>
    <lineage>
        <taxon>Bacteria</taxon>
        <taxon>Bacillati</taxon>
        <taxon>Bacillota</taxon>
        <taxon>Clostridia</taxon>
        <taxon>Eubacteriales</taxon>
        <taxon>Intestinimonas</taxon>
    </lineage>
</organism>
<gene>
    <name evidence="1" type="ORF">NE579_07710</name>
</gene>
<dbReference type="EMBL" id="JANFYS010000013">
    <property type="protein sequence ID" value="MCQ4770347.1"/>
    <property type="molecule type" value="Genomic_DNA"/>
</dbReference>
<dbReference type="SUPFAM" id="SSF56300">
    <property type="entry name" value="Metallo-dependent phosphatases"/>
    <property type="match status" value="1"/>
</dbReference>
<dbReference type="InterPro" id="IPR029052">
    <property type="entry name" value="Metallo-depent_PP-like"/>
</dbReference>
<dbReference type="AlphaFoldDB" id="A0AAW5JND0"/>
<accession>A0AAW5JND0</accession>
<reference evidence="1" key="1">
    <citation type="submission" date="2022-06" db="EMBL/GenBank/DDBJ databases">
        <title>Isolation of gut microbiota from human fecal samples.</title>
        <authorList>
            <person name="Pamer E.G."/>
            <person name="Barat B."/>
            <person name="Waligurski E."/>
            <person name="Medina S."/>
            <person name="Paddock L."/>
            <person name="Mostad J."/>
        </authorList>
    </citation>
    <scope>NUCLEOTIDE SEQUENCE</scope>
    <source>
        <strain evidence="1">DFI.9.91</strain>
    </source>
</reference>
<evidence type="ECO:0000313" key="2">
    <source>
        <dbReference type="Proteomes" id="UP001204562"/>
    </source>
</evidence>
<name>A0AAW5JND0_9FIRM</name>
<protein>
    <submittedName>
        <fullName evidence="1">Uncharacterized protein</fullName>
    </submittedName>
</protein>